<dbReference type="AlphaFoldDB" id="A0A1F6CNS3"/>
<feature type="compositionally biased region" description="Basic and acidic residues" evidence="1">
    <location>
        <begin position="1"/>
        <end position="26"/>
    </location>
</feature>
<comment type="caution">
    <text evidence="2">The sequence shown here is derived from an EMBL/GenBank/DDBJ whole genome shotgun (WGS) entry which is preliminary data.</text>
</comment>
<feature type="region of interest" description="Disordered" evidence="1">
    <location>
        <begin position="1"/>
        <end position="72"/>
    </location>
</feature>
<proteinExistence type="predicted"/>
<gene>
    <name evidence="2" type="ORF">A2763_00760</name>
</gene>
<protein>
    <submittedName>
        <fullName evidence="2">Uncharacterized protein</fullName>
    </submittedName>
</protein>
<dbReference type="Proteomes" id="UP000178370">
    <property type="component" value="Unassembled WGS sequence"/>
</dbReference>
<organism evidence="2 3">
    <name type="scientific">Candidatus Kaiserbacteria bacterium RIFCSPHIGHO2_01_FULL_54_36</name>
    <dbReference type="NCBI Taxonomy" id="1798482"/>
    <lineage>
        <taxon>Bacteria</taxon>
        <taxon>Candidatus Kaiseribacteriota</taxon>
    </lineage>
</organism>
<feature type="compositionally biased region" description="Basic and acidic residues" evidence="1">
    <location>
        <begin position="34"/>
        <end position="49"/>
    </location>
</feature>
<dbReference type="EMBL" id="MFKV01000006">
    <property type="protein sequence ID" value="OGG50853.1"/>
    <property type="molecule type" value="Genomic_DNA"/>
</dbReference>
<name>A0A1F6CNS3_9BACT</name>
<dbReference type="STRING" id="1798482.A2763_00760"/>
<sequence>MENSKPREAIMRAKKDAEKKKQEKESAQQQAGQERGKLVWDGNEVKEDDYTSQLKETFPDQHQSEIDKDKLN</sequence>
<evidence type="ECO:0000256" key="1">
    <source>
        <dbReference type="SAM" id="MobiDB-lite"/>
    </source>
</evidence>
<reference evidence="2 3" key="1">
    <citation type="journal article" date="2016" name="Nat. Commun.">
        <title>Thousands of microbial genomes shed light on interconnected biogeochemical processes in an aquifer system.</title>
        <authorList>
            <person name="Anantharaman K."/>
            <person name="Brown C.T."/>
            <person name="Hug L.A."/>
            <person name="Sharon I."/>
            <person name="Castelle C.J."/>
            <person name="Probst A.J."/>
            <person name="Thomas B.C."/>
            <person name="Singh A."/>
            <person name="Wilkins M.J."/>
            <person name="Karaoz U."/>
            <person name="Brodie E.L."/>
            <person name="Williams K.H."/>
            <person name="Hubbard S.S."/>
            <person name="Banfield J.F."/>
        </authorList>
    </citation>
    <scope>NUCLEOTIDE SEQUENCE [LARGE SCALE GENOMIC DNA]</scope>
</reference>
<accession>A0A1F6CNS3</accession>
<evidence type="ECO:0000313" key="3">
    <source>
        <dbReference type="Proteomes" id="UP000178370"/>
    </source>
</evidence>
<feature type="compositionally biased region" description="Basic and acidic residues" evidence="1">
    <location>
        <begin position="57"/>
        <end position="72"/>
    </location>
</feature>
<evidence type="ECO:0000313" key="2">
    <source>
        <dbReference type="EMBL" id="OGG50853.1"/>
    </source>
</evidence>